<gene>
    <name evidence="6" type="ORF">PFCIRM138_08705</name>
</gene>
<evidence type="ECO:0000259" key="5">
    <source>
        <dbReference type="PROSITE" id="PS51379"/>
    </source>
</evidence>
<reference evidence="6" key="1">
    <citation type="submission" date="2014-08" db="EMBL/GenBank/DDBJ databases">
        <authorList>
            <person name="Falentin Helene"/>
        </authorList>
    </citation>
    <scope>NUCLEOTIDE SEQUENCE</scope>
</reference>
<dbReference type="EMBL" id="LM676417">
    <property type="protein sequence ID" value="CEP26654.1"/>
    <property type="molecule type" value="Genomic_DNA"/>
</dbReference>
<dbReference type="PROSITE" id="PS51379">
    <property type="entry name" value="4FE4S_FER_2"/>
    <property type="match status" value="1"/>
</dbReference>
<keyword evidence="1" id="KW-0479">Metal-binding</keyword>
<evidence type="ECO:0000256" key="3">
    <source>
        <dbReference type="ARBA" id="ARBA00023014"/>
    </source>
</evidence>
<dbReference type="SUPFAM" id="SSF54862">
    <property type="entry name" value="4Fe-4S ferredoxins"/>
    <property type="match status" value="1"/>
</dbReference>
<name>A0A0B7NZ82_PROFF</name>
<dbReference type="GO" id="GO:0046872">
    <property type="term" value="F:metal ion binding"/>
    <property type="evidence" value="ECO:0007669"/>
    <property type="project" value="UniProtKB-KW"/>
</dbReference>
<feature type="domain" description="4Fe-4S ferredoxin-type" evidence="5">
    <location>
        <begin position="222"/>
        <end position="251"/>
    </location>
</feature>
<feature type="compositionally biased region" description="Basic residues" evidence="4">
    <location>
        <begin position="138"/>
        <end position="149"/>
    </location>
</feature>
<accession>A0A0B7NZ82</accession>
<dbReference type="Gene3D" id="3.30.70.20">
    <property type="match status" value="1"/>
</dbReference>
<dbReference type="InterPro" id="IPR017896">
    <property type="entry name" value="4Fe4S_Fe-S-bd"/>
</dbReference>
<evidence type="ECO:0000256" key="1">
    <source>
        <dbReference type="ARBA" id="ARBA00022723"/>
    </source>
</evidence>
<evidence type="ECO:0000313" key="6">
    <source>
        <dbReference type="EMBL" id="CEP26654.1"/>
    </source>
</evidence>
<keyword evidence="2" id="KW-0408">Iron</keyword>
<organism evidence="6">
    <name type="scientific">Propionibacterium freudenreichii subsp. freudenreichii</name>
    <dbReference type="NCBI Taxonomy" id="66712"/>
    <lineage>
        <taxon>Bacteria</taxon>
        <taxon>Bacillati</taxon>
        <taxon>Actinomycetota</taxon>
        <taxon>Actinomycetes</taxon>
        <taxon>Propionibacteriales</taxon>
        <taxon>Propionibacteriaceae</taxon>
        <taxon>Propionibacterium</taxon>
    </lineage>
</organism>
<proteinExistence type="predicted"/>
<dbReference type="AlphaFoldDB" id="A0A0B7NZ82"/>
<protein>
    <recommendedName>
        <fullName evidence="5">4Fe-4S ferredoxin-type domain-containing protein</fullName>
    </recommendedName>
</protein>
<evidence type="ECO:0000256" key="4">
    <source>
        <dbReference type="SAM" id="MobiDB-lite"/>
    </source>
</evidence>
<evidence type="ECO:0000256" key="2">
    <source>
        <dbReference type="ARBA" id="ARBA00023004"/>
    </source>
</evidence>
<dbReference type="PROSITE" id="PS00198">
    <property type="entry name" value="4FE4S_FER_1"/>
    <property type="match status" value="1"/>
</dbReference>
<feature type="region of interest" description="Disordered" evidence="4">
    <location>
        <begin position="118"/>
        <end position="164"/>
    </location>
</feature>
<feature type="region of interest" description="Disordered" evidence="4">
    <location>
        <begin position="284"/>
        <end position="343"/>
    </location>
</feature>
<keyword evidence="3" id="KW-0411">Iron-sulfur</keyword>
<sequence>MPSHRTDTDVTPADATRSLLRWLAAHDLPDEVVLTCADAPVPAVAPDTLTVQVPDGVASAGIGLPAQLLAMGVAHIAIETCSCHEPSDEQAPSDEQILPDQQISRDETVQRWPAALKDVEVRHPASNPAADRPGPDHPRRRPRHLRRPSLRTPGRAPSAGTLRLGNVPVPRRMVLGVALAGRARLDLSRAEPERVHDALRQLSEQGRADLTRLHDIAPTPSPAPVLRAEGCVACGVCVMSCPHGALGLADGDDDGTTLLIHLAEKCRGEMSCLRLCPAGVLTAPAAHPAPQTPRDEASPPQTGSRMDGGSQRPVSRQERTPSRASATDDVPHIPMEQLAERPHRAIARVATARCARCGTRHPASQGTLCPTCHFRSTHAFGSAMPPALARAAGADNGAHRPRQ</sequence>
<dbReference type="InterPro" id="IPR017900">
    <property type="entry name" value="4Fe4S_Fe_S_CS"/>
</dbReference>
<dbReference type="GO" id="GO:0051536">
    <property type="term" value="F:iron-sulfur cluster binding"/>
    <property type="evidence" value="ECO:0007669"/>
    <property type="project" value="UniProtKB-KW"/>
</dbReference>
<dbReference type="Pfam" id="PF12838">
    <property type="entry name" value="Fer4_7"/>
    <property type="match status" value="1"/>
</dbReference>